<protein>
    <recommendedName>
        <fullName evidence="3">Outer membrane protein beta-barrel domain-containing protein</fullName>
    </recommendedName>
</protein>
<evidence type="ECO:0000256" key="1">
    <source>
        <dbReference type="SAM" id="SignalP"/>
    </source>
</evidence>
<name>M4PWK4_9BACT</name>
<keyword evidence="1" id="KW-0732">Signal</keyword>
<reference evidence="2" key="1">
    <citation type="journal article" date="2012" name="Biotechnol. Biofuels">
        <title>Microbial ?-glucosidases from cow rumen metagenome enhance the saccharification of lignocellulose in combination with commercial cellulase cocktail.</title>
        <authorList>
            <person name="Del Pozo M.V."/>
            <person name="Fernandez-Arrojo L."/>
            <person name="Gil-Martinez J."/>
            <person name="Montesinos A."/>
            <person name="Chernikova T.N."/>
            <person name="Nechitaylo T.Y."/>
            <person name="Waliszek A."/>
            <person name="Tortajada M."/>
            <person name="Rojas A."/>
            <person name="Huws S.A."/>
            <person name="Golyshina O.V."/>
            <person name="Newbold C.J."/>
            <person name="Polaina J."/>
            <person name="Ferrer M."/>
            <person name="Golyshin P.N."/>
        </authorList>
    </citation>
    <scope>NUCLEOTIDE SEQUENCE</scope>
</reference>
<feature type="signal peptide" evidence="1">
    <location>
        <begin position="1"/>
        <end position="16"/>
    </location>
</feature>
<accession>M4PWK4</accession>
<dbReference type="EMBL" id="JX163906">
    <property type="protein sequence ID" value="AGH13502.1"/>
    <property type="molecule type" value="Genomic_DNA"/>
</dbReference>
<feature type="chain" id="PRO_5004056451" description="Outer membrane protein beta-barrel domain-containing protein" evidence="1">
    <location>
        <begin position="17"/>
        <end position="220"/>
    </location>
</feature>
<sequence length="220" mass="24551">MLIALVALAIGMTASAQYGPGRPGGHHYGPGNYRPNPGYGRGYGYGYFDGGTFEFGITLNHFNTRDRNGITPFRPDRVGFFGEYRVDLGPYVDMGLQLSTTFGKGSYSSFEEPFSPDSQYWQGAPLVVTDVNMLPYSGFNPYFGIGVGPGFGYEKSEFNDRGTWTQALVLTPRAGVELFECLRMSVQYYWYMNTHKYSYCAFGISWAFGSGMGGRRPMRR</sequence>
<evidence type="ECO:0008006" key="3">
    <source>
        <dbReference type="Google" id="ProtNLM"/>
    </source>
</evidence>
<proteinExistence type="predicted"/>
<dbReference type="AlphaFoldDB" id="M4PWK4"/>
<organism evidence="2">
    <name type="scientific">uncultured bacterium LAB20</name>
    <dbReference type="NCBI Taxonomy" id="1204709"/>
    <lineage>
        <taxon>Bacteria</taxon>
        <taxon>environmental samples</taxon>
    </lineage>
</organism>
<evidence type="ECO:0000313" key="2">
    <source>
        <dbReference type="EMBL" id="AGH13502.1"/>
    </source>
</evidence>